<sequence>MACRRLDFVEAPALTPTLSRKREREQTSGRPSQAAPTMDTNGACHLSESATGRDWLPDHRLLNSLRDVFYPVGQQSKGRLTQPSQRIQRSPLQGYASLFLCVAFAVGHQRQDACSTSRNRIGLIQQIQ</sequence>
<name>A0A375C0W4_9BURK</name>
<proteinExistence type="predicted"/>
<evidence type="ECO:0000256" key="1">
    <source>
        <dbReference type="SAM" id="MobiDB-lite"/>
    </source>
</evidence>
<reference evidence="2" key="1">
    <citation type="submission" date="2018-01" db="EMBL/GenBank/DDBJ databases">
        <authorList>
            <person name="Clerissi C."/>
        </authorList>
    </citation>
    <scope>NUCLEOTIDE SEQUENCE</scope>
    <source>
        <strain evidence="2">Cupriavidus taiwanensis STM 3521</strain>
    </source>
</reference>
<evidence type="ECO:0000313" key="2">
    <source>
        <dbReference type="EMBL" id="SOY60350.1"/>
    </source>
</evidence>
<dbReference type="Proteomes" id="UP000256297">
    <property type="component" value="Chromosome CBM2589_a"/>
</dbReference>
<protein>
    <submittedName>
        <fullName evidence="2">Uncharacterized protein</fullName>
    </submittedName>
</protein>
<dbReference type="AlphaFoldDB" id="A0A375C0W4"/>
<accession>A0A375C0W4</accession>
<feature type="compositionally biased region" description="Polar residues" evidence="1">
    <location>
        <begin position="28"/>
        <end position="40"/>
    </location>
</feature>
<dbReference type="EMBL" id="OFSP01000032">
    <property type="protein sequence ID" value="SOY60350.1"/>
    <property type="molecule type" value="Genomic_DNA"/>
</dbReference>
<organism evidence="2">
    <name type="scientific">Cupriavidus taiwanensis</name>
    <dbReference type="NCBI Taxonomy" id="164546"/>
    <lineage>
        <taxon>Bacteria</taxon>
        <taxon>Pseudomonadati</taxon>
        <taxon>Pseudomonadota</taxon>
        <taxon>Betaproteobacteria</taxon>
        <taxon>Burkholderiales</taxon>
        <taxon>Burkholderiaceae</taxon>
        <taxon>Cupriavidus</taxon>
    </lineage>
</organism>
<comment type="caution">
    <text evidence="2">The sequence shown here is derived from an EMBL/GenBank/DDBJ whole genome shotgun (WGS) entry which is preliminary data.</text>
</comment>
<feature type="region of interest" description="Disordered" evidence="1">
    <location>
        <begin position="17"/>
        <end position="50"/>
    </location>
</feature>
<gene>
    <name evidence="2" type="ORF">CBM2589_A20175</name>
</gene>